<reference evidence="2" key="1">
    <citation type="journal article" date="2014" name="Int. J. Syst. Evol. Microbiol.">
        <title>Complete genome sequence of Corynebacterium casei LMG S-19264T (=DSM 44701T), isolated from a smear-ripened cheese.</title>
        <authorList>
            <consortium name="US DOE Joint Genome Institute (JGI-PGF)"/>
            <person name="Walter F."/>
            <person name="Albersmeier A."/>
            <person name="Kalinowski J."/>
            <person name="Ruckert C."/>
        </authorList>
    </citation>
    <scope>NUCLEOTIDE SEQUENCE</scope>
    <source>
        <strain evidence="2">CGMCC 1.14984</strain>
    </source>
</reference>
<evidence type="ECO:0000256" key="1">
    <source>
        <dbReference type="SAM" id="MobiDB-lite"/>
    </source>
</evidence>
<reference evidence="2" key="2">
    <citation type="submission" date="2020-09" db="EMBL/GenBank/DDBJ databases">
        <authorList>
            <person name="Sun Q."/>
            <person name="Zhou Y."/>
        </authorList>
    </citation>
    <scope>NUCLEOTIDE SEQUENCE</scope>
    <source>
        <strain evidence="2">CGMCC 1.14984</strain>
    </source>
</reference>
<sequence length="123" mass="13230">MAWTLCRLASVGGEILYKALIAGRNVGQRAGAFIEAAAIGRSLENGTGTLLFGAPLAQRAFLQPGGTGWDVFPHLAWPLAFATAFAGERCRFGPGKGASDGGREYTEQYPQYSRDDPCEYELR</sequence>
<protein>
    <submittedName>
        <fullName evidence="2">Uncharacterized protein</fullName>
    </submittedName>
</protein>
<organism evidence="2 3">
    <name type="scientific">Aquisalinus luteolus</name>
    <dbReference type="NCBI Taxonomy" id="1566827"/>
    <lineage>
        <taxon>Bacteria</taxon>
        <taxon>Pseudomonadati</taxon>
        <taxon>Pseudomonadota</taxon>
        <taxon>Alphaproteobacteria</taxon>
        <taxon>Parvularculales</taxon>
        <taxon>Parvularculaceae</taxon>
        <taxon>Aquisalinus</taxon>
    </lineage>
</organism>
<evidence type="ECO:0000313" key="3">
    <source>
        <dbReference type="Proteomes" id="UP000621856"/>
    </source>
</evidence>
<accession>A0A8J3A0X8</accession>
<feature type="region of interest" description="Disordered" evidence="1">
    <location>
        <begin position="93"/>
        <end position="123"/>
    </location>
</feature>
<dbReference type="EMBL" id="BMGZ01000001">
    <property type="protein sequence ID" value="GGH94193.1"/>
    <property type="molecule type" value="Genomic_DNA"/>
</dbReference>
<comment type="caution">
    <text evidence="2">The sequence shown here is derived from an EMBL/GenBank/DDBJ whole genome shotgun (WGS) entry which is preliminary data.</text>
</comment>
<dbReference type="Proteomes" id="UP000621856">
    <property type="component" value="Unassembled WGS sequence"/>
</dbReference>
<feature type="compositionally biased region" description="Basic and acidic residues" evidence="1">
    <location>
        <begin position="113"/>
        <end position="123"/>
    </location>
</feature>
<dbReference type="AlphaFoldDB" id="A0A8J3A0X8"/>
<gene>
    <name evidence="2" type="ORF">GCM10011355_07800</name>
</gene>
<name>A0A8J3A0X8_9PROT</name>
<proteinExistence type="predicted"/>
<evidence type="ECO:0000313" key="2">
    <source>
        <dbReference type="EMBL" id="GGH94193.1"/>
    </source>
</evidence>